<dbReference type="EMBL" id="BRVS01000012">
    <property type="protein sequence ID" value="GLB68073.1"/>
    <property type="molecule type" value="Genomic_DNA"/>
</dbReference>
<dbReference type="InterPro" id="IPR050490">
    <property type="entry name" value="Bact_solute-bd_prot1"/>
</dbReference>
<evidence type="ECO:0000256" key="3">
    <source>
        <dbReference type="SAM" id="SignalP"/>
    </source>
</evidence>
<dbReference type="PANTHER" id="PTHR43649:SF29">
    <property type="entry name" value="OSMOPROTECTIVE COMPOUNDS-BINDING PROTEIN GGTB"/>
    <property type="match status" value="1"/>
</dbReference>
<dbReference type="RefSeq" id="WP_264796176.1">
    <property type="nucleotide sequence ID" value="NZ_BRVS01000012.1"/>
</dbReference>
<evidence type="ECO:0000313" key="4">
    <source>
        <dbReference type="EMBL" id="GLB68073.1"/>
    </source>
</evidence>
<dbReference type="PROSITE" id="PS51257">
    <property type="entry name" value="PROKAR_LIPOPROTEIN"/>
    <property type="match status" value="1"/>
</dbReference>
<comment type="caution">
    <text evidence="4">The sequence shown here is derived from an EMBL/GenBank/DDBJ whole genome shotgun (WGS) entry which is preliminary data.</text>
</comment>
<comment type="similarity">
    <text evidence="1">Belongs to the bacterial solute-binding protein 1 family.</text>
</comment>
<name>A0ABQ5MVU2_9MICC</name>
<proteinExistence type="inferred from homology"/>
<keyword evidence="3" id="KW-0732">Signal</keyword>
<sequence>MGISRTKRGVLPLAAVSALTLALSACAGSGSDEGQGGSEAAADCAAYESYGTFDSKEVSVYSTITDLEAERLEDSWVDFEGCTGIDVVYEGSNEFETQIGVRAKAGNPPDIAIVPQPGLLAQHAKAGYLKPAPAEVEALVDENWSEDWKSYGTVDGTFYAAPMLASVKGYIWYVPATFKEKGWEVPKTWDEMMALTKTIADEGSMKPWCAGFEAGEATGWAGTDWIEDVVLRQAGPEVYDQWISHEIPFNDPQIAKAFDTVGSIVKNEDYVNGGFGDTRSILSTTVEEGGQPVLDGSCAMHHQATFQAANWPDGTNVAEDGDVWAFITPGQEEGAGAITGGGEFVAAYADRDEVKAFQQYMASADFANNRVRQGAAISANKGLDASLAQNPLDKQSIELLQDENTVFRFDASDLMPGAVGANSFWGGIVEWINGASTEQVLDSIESSWPKE</sequence>
<keyword evidence="2" id="KW-0813">Transport</keyword>
<protein>
    <submittedName>
        <fullName evidence="4">Alpha-glucoside ABC transporter substrate-binding protein</fullName>
    </submittedName>
</protein>
<gene>
    <name evidence="4" type="primary">aglE</name>
    <name evidence="4" type="ORF">AHIS1636_25150</name>
</gene>
<dbReference type="Pfam" id="PF01547">
    <property type="entry name" value="SBP_bac_1"/>
    <property type="match status" value="1"/>
</dbReference>
<accession>A0ABQ5MVU2</accession>
<reference evidence="4 5" key="1">
    <citation type="journal article" date="2023" name="Int. J. Syst. Evol. Microbiol.">
        <title>Arthrobacter mangrovi sp. nov., an actinobacterium isolated from the rhizosphere of a mangrove.</title>
        <authorList>
            <person name="Hamada M."/>
            <person name="Saitou S."/>
            <person name="Enomoto N."/>
            <person name="Nanri K."/>
            <person name="Hidaka K."/>
            <person name="Miura T."/>
            <person name="Tamura T."/>
        </authorList>
    </citation>
    <scope>NUCLEOTIDE SEQUENCE [LARGE SCALE GENOMIC DNA]</scope>
    <source>
        <strain evidence="4 5">NBRC 112813</strain>
    </source>
</reference>
<dbReference type="InterPro" id="IPR006059">
    <property type="entry name" value="SBP"/>
</dbReference>
<organism evidence="4 5">
    <name type="scientific">Arthrobacter mangrovi</name>
    <dbReference type="NCBI Taxonomy" id="2966350"/>
    <lineage>
        <taxon>Bacteria</taxon>
        <taxon>Bacillati</taxon>
        <taxon>Actinomycetota</taxon>
        <taxon>Actinomycetes</taxon>
        <taxon>Micrococcales</taxon>
        <taxon>Micrococcaceae</taxon>
        <taxon>Arthrobacter</taxon>
    </lineage>
</organism>
<feature type="chain" id="PRO_5047519191" evidence="3">
    <location>
        <begin position="28"/>
        <end position="451"/>
    </location>
</feature>
<evidence type="ECO:0000313" key="5">
    <source>
        <dbReference type="Proteomes" id="UP001209654"/>
    </source>
</evidence>
<dbReference type="SUPFAM" id="SSF53850">
    <property type="entry name" value="Periplasmic binding protein-like II"/>
    <property type="match status" value="1"/>
</dbReference>
<feature type="signal peptide" evidence="3">
    <location>
        <begin position="1"/>
        <end position="27"/>
    </location>
</feature>
<evidence type="ECO:0000256" key="2">
    <source>
        <dbReference type="ARBA" id="ARBA00022448"/>
    </source>
</evidence>
<dbReference type="PANTHER" id="PTHR43649">
    <property type="entry name" value="ARABINOSE-BINDING PROTEIN-RELATED"/>
    <property type="match status" value="1"/>
</dbReference>
<evidence type="ECO:0000256" key="1">
    <source>
        <dbReference type="ARBA" id="ARBA00008520"/>
    </source>
</evidence>
<keyword evidence="5" id="KW-1185">Reference proteome</keyword>
<dbReference type="Gene3D" id="3.40.190.10">
    <property type="entry name" value="Periplasmic binding protein-like II"/>
    <property type="match status" value="2"/>
</dbReference>
<dbReference type="Proteomes" id="UP001209654">
    <property type="component" value="Unassembled WGS sequence"/>
</dbReference>